<keyword evidence="3" id="KW-1185">Reference proteome</keyword>
<dbReference type="EMBL" id="JBAMMX010000004">
    <property type="protein sequence ID" value="KAK6942682.1"/>
    <property type="molecule type" value="Genomic_DNA"/>
</dbReference>
<proteinExistence type="predicted"/>
<dbReference type="AlphaFoldDB" id="A0AAN8W6S4"/>
<feature type="domain" description="Myb/SANT-like" evidence="1">
    <location>
        <begin position="22"/>
        <end position="116"/>
    </location>
</feature>
<dbReference type="Pfam" id="PF12776">
    <property type="entry name" value="Myb_DNA-bind_3"/>
    <property type="match status" value="1"/>
</dbReference>
<comment type="caution">
    <text evidence="2">The sequence shown here is derived from an EMBL/GenBank/DDBJ whole genome shotgun (WGS) entry which is preliminary data.</text>
</comment>
<name>A0AAN8W6S4_9MAGN</name>
<dbReference type="InterPro" id="IPR024752">
    <property type="entry name" value="Myb/SANT-like_dom"/>
</dbReference>
<evidence type="ECO:0000313" key="2">
    <source>
        <dbReference type="EMBL" id="KAK6942682.1"/>
    </source>
</evidence>
<accession>A0AAN8W6S4</accession>
<reference evidence="2 3" key="1">
    <citation type="submission" date="2023-12" db="EMBL/GenBank/DDBJ databases">
        <title>A high-quality genome assembly for Dillenia turbinata (Dilleniales).</title>
        <authorList>
            <person name="Chanderbali A."/>
        </authorList>
    </citation>
    <scope>NUCLEOTIDE SEQUENCE [LARGE SCALE GENOMIC DNA]</scope>
    <source>
        <strain evidence="2">LSX21</strain>
        <tissue evidence="2">Leaf</tissue>
    </source>
</reference>
<protein>
    <submittedName>
        <fullName evidence="2">Myb/SANT-like domain</fullName>
    </submittedName>
</protein>
<evidence type="ECO:0000259" key="1">
    <source>
        <dbReference type="Pfam" id="PF12776"/>
    </source>
</evidence>
<organism evidence="2 3">
    <name type="scientific">Dillenia turbinata</name>
    <dbReference type="NCBI Taxonomy" id="194707"/>
    <lineage>
        <taxon>Eukaryota</taxon>
        <taxon>Viridiplantae</taxon>
        <taxon>Streptophyta</taxon>
        <taxon>Embryophyta</taxon>
        <taxon>Tracheophyta</taxon>
        <taxon>Spermatophyta</taxon>
        <taxon>Magnoliopsida</taxon>
        <taxon>eudicotyledons</taxon>
        <taxon>Gunneridae</taxon>
        <taxon>Pentapetalae</taxon>
        <taxon>Dilleniales</taxon>
        <taxon>Dilleniaceae</taxon>
        <taxon>Dillenia</taxon>
    </lineage>
</organism>
<sequence>MTTSKKSKTKEVEENTKARRAKWDDYAHIKFVELCKDEIRKGNRPGSYLSKDGWRNLVTVFNQMTGMNYDKKQMKNHLDTIKSELKLFKSLTHGETGLGFDATRNTIRVDDEWWEKKFVQDNRYKKFRNKDLSLFWYRYDVIFSDIVAVGHRARAPSQTNLMHDDIKEGKEGYEVKDHDIEKIDKSDDSQFNVQNIRGLDDTFTSDESLFPPAFNVKEKERPSETQKKIKTSSASGLKEDIQSLLKLMSTRSTSTFSSSSQDGPTIAECLDILKNLPEIELGSGLWFYACDLFAKKE</sequence>
<gene>
    <name evidence="2" type="ORF">RJ641_028059</name>
</gene>
<dbReference type="Proteomes" id="UP001370490">
    <property type="component" value="Unassembled WGS sequence"/>
</dbReference>
<dbReference type="PANTHER" id="PTHR31704:SF37">
    <property type="entry name" value="HEAT SHOCK PROTEIN"/>
    <property type="match status" value="1"/>
</dbReference>
<dbReference type="PANTHER" id="PTHR31704">
    <property type="entry name" value="MYB/SANT-LIKE DNA-BINDING DOMAIN PROTEIN-RELATED"/>
    <property type="match status" value="1"/>
</dbReference>
<evidence type="ECO:0000313" key="3">
    <source>
        <dbReference type="Proteomes" id="UP001370490"/>
    </source>
</evidence>